<dbReference type="PANTHER" id="PTHR23255">
    <property type="entry name" value="TRANSFORMING GROWTH FACTOR-BETA RECEPTOR TYPE I AND II"/>
    <property type="match status" value="1"/>
</dbReference>
<dbReference type="GO" id="GO:0046872">
    <property type="term" value="F:metal ion binding"/>
    <property type="evidence" value="ECO:0007669"/>
    <property type="project" value="UniProtKB-KW"/>
</dbReference>
<comment type="similarity">
    <text evidence="4">Belongs to the protein kinase superfamily. TKL Ser/Thr protein kinase family. TGFB receptor subfamily.</text>
</comment>
<evidence type="ECO:0000256" key="2">
    <source>
        <dbReference type="ARBA" id="ARBA00001946"/>
    </source>
</evidence>
<evidence type="ECO:0000256" key="12">
    <source>
        <dbReference type="ARBA" id="ARBA00022777"/>
    </source>
</evidence>
<evidence type="ECO:0000256" key="22">
    <source>
        <dbReference type="ARBA" id="ARBA00047681"/>
    </source>
</evidence>
<dbReference type="InterPro" id="IPR000719">
    <property type="entry name" value="Prot_kinase_dom"/>
</dbReference>
<evidence type="ECO:0000256" key="5">
    <source>
        <dbReference type="ARBA" id="ARBA00012401"/>
    </source>
</evidence>
<dbReference type="GO" id="GO:0070724">
    <property type="term" value="C:BMP receptor complex"/>
    <property type="evidence" value="ECO:0007669"/>
    <property type="project" value="TreeGrafter"/>
</dbReference>
<evidence type="ECO:0000256" key="11">
    <source>
        <dbReference type="ARBA" id="ARBA00022741"/>
    </source>
</evidence>
<sequence length="528" mass="57829">MMMALAVTLFGALIALAGSATSLPRRDLRSSRSAAAAAAAAAAVPAPATYECACEGMSCDDLDRCHGHHCFTSVNLEDGVPVLQKGCFRANVQGKLTCRTPPSSEQAIECCRGHLCNFNSTVALEPKPKPTEDPNAPGLQRLALLIVGPFLLLLGLSGVVILVIHRILWRRIKHLPSIDDEKGNAADALIPTNVGDSTLADLFDHSCTSGSGSGLPFLVQRTVARQITLVDCVGKGRFGEVWRGHWQGENVAVKIFSSRDEHSWVRETEIYNTVSLRHENILGFIASDMTSRNSSTQLWLVTHFHETGSLYDHLHAATLDAAACLRLALSAAAGLAHLHVEIVGTQGKPGIAHRDIKSKNILVKDNGQCCIADLGLAVMHSQMTNMLDLGQNPRVGTKRYMAPELLDDSIQADCFDSFKRADVWAFGLVLWEIARRTVNNGIAEEYKVPFHDIVPCDPSFDEMRKLVCVDQQRPTIPNRWFSDPMLAALARVMKECWYQNPSARLTGLRIKKTLAKIDGQQHKIKADY</sequence>
<dbReference type="GO" id="GO:0005524">
    <property type="term" value="F:ATP binding"/>
    <property type="evidence" value="ECO:0007669"/>
    <property type="project" value="UniProtKB-UniRule"/>
</dbReference>
<dbReference type="CDD" id="cd23535">
    <property type="entry name" value="TFP_LU_ECD_ALK2"/>
    <property type="match status" value="1"/>
</dbReference>
<protein>
    <recommendedName>
        <fullName evidence="20">Activin receptor type-1</fullName>
        <ecNumber evidence="5">2.7.11.30</ecNumber>
    </recommendedName>
    <alternativeName>
        <fullName evidence="21">Activin receptor type I</fullName>
    </alternativeName>
</protein>
<evidence type="ECO:0000256" key="20">
    <source>
        <dbReference type="ARBA" id="ARBA00039914"/>
    </source>
</evidence>
<dbReference type="SMART" id="SM00220">
    <property type="entry name" value="S_TKc"/>
    <property type="match status" value="1"/>
</dbReference>
<evidence type="ECO:0000256" key="24">
    <source>
        <dbReference type="PROSITE-ProRule" id="PRU10141"/>
    </source>
</evidence>
<keyword evidence="11 24" id="KW-0547">Nucleotide-binding</keyword>
<evidence type="ECO:0000256" key="10">
    <source>
        <dbReference type="ARBA" id="ARBA00022729"/>
    </source>
</evidence>
<dbReference type="GeneID" id="116938658"/>
<keyword evidence="7" id="KW-0808">Transferase</keyword>
<dbReference type="AlphaFoldDB" id="A0AAJ7SMT0"/>
<evidence type="ECO:0000256" key="9">
    <source>
        <dbReference type="ARBA" id="ARBA00022723"/>
    </source>
</evidence>
<dbReference type="Pfam" id="PF01064">
    <property type="entry name" value="Activin_recp"/>
    <property type="match status" value="1"/>
</dbReference>
<evidence type="ECO:0000256" key="13">
    <source>
        <dbReference type="ARBA" id="ARBA00022840"/>
    </source>
</evidence>
<evidence type="ECO:0000256" key="15">
    <source>
        <dbReference type="ARBA" id="ARBA00022989"/>
    </source>
</evidence>
<evidence type="ECO:0000256" key="18">
    <source>
        <dbReference type="ARBA" id="ARBA00023180"/>
    </source>
</evidence>
<evidence type="ECO:0000313" key="31">
    <source>
        <dbReference type="RefSeq" id="XP_032801974.1"/>
    </source>
</evidence>
<name>A0AAJ7SMT0_PETMA</name>
<evidence type="ECO:0000313" key="29">
    <source>
        <dbReference type="Proteomes" id="UP001318040"/>
    </source>
</evidence>
<comment type="subcellular location">
    <subcellularLocation>
        <location evidence="3">Membrane</location>
        <topology evidence="3">Single-pass type I membrane protein</topology>
    </subcellularLocation>
</comment>
<dbReference type="FunFam" id="3.30.200.20:FF:000064">
    <property type="entry name" value="Receptor protein serine/threonine kinase"/>
    <property type="match status" value="1"/>
</dbReference>
<dbReference type="InterPro" id="IPR000333">
    <property type="entry name" value="TGFB_receptor"/>
</dbReference>
<evidence type="ECO:0000256" key="26">
    <source>
        <dbReference type="SAM" id="SignalP"/>
    </source>
</evidence>
<dbReference type="Gene3D" id="2.10.60.10">
    <property type="entry name" value="CD59"/>
    <property type="match status" value="1"/>
</dbReference>
<dbReference type="InterPro" id="IPR000472">
    <property type="entry name" value="Activin_recp"/>
</dbReference>
<keyword evidence="9" id="KW-0479">Metal-binding</keyword>
<dbReference type="PROSITE" id="PS00108">
    <property type="entry name" value="PROTEIN_KINASE_ST"/>
    <property type="match status" value="1"/>
</dbReference>
<dbReference type="EC" id="2.7.11.30" evidence="5"/>
<evidence type="ECO:0000259" key="27">
    <source>
        <dbReference type="PROSITE" id="PS50011"/>
    </source>
</evidence>
<keyword evidence="16 25" id="KW-0472">Membrane</keyword>
<dbReference type="RefSeq" id="XP_032801974.1">
    <property type="nucleotide sequence ID" value="XM_032946083.1"/>
</dbReference>
<evidence type="ECO:0000256" key="23">
    <source>
        <dbReference type="ARBA" id="ARBA00048773"/>
    </source>
</evidence>
<evidence type="ECO:0000256" key="3">
    <source>
        <dbReference type="ARBA" id="ARBA00004479"/>
    </source>
</evidence>
<feature type="chain" id="PRO_5044709245" description="Activin receptor type-1" evidence="26">
    <location>
        <begin position="20"/>
        <end position="528"/>
    </location>
</feature>
<dbReference type="InterPro" id="IPR003605">
    <property type="entry name" value="GS_dom"/>
</dbReference>
<accession>A0AAJ7SMT0</accession>
<dbReference type="FunFam" id="1.10.510.10:FF:000018">
    <property type="entry name" value="Receptor protein serine/threonine kinase"/>
    <property type="match status" value="1"/>
</dbReference>
<dbReference type="Pfam" id="PF08515">
    <property type="entry name" value="TGF_beta_GS"/>
    <property type="match status" value="1"/>
</dbReference>
<dbReference type="SMART" id="SM00467">
    <property type="entry name" value="GS"/>
    <property type="match status" value="1"/>
</dbReference>
<evidence type="ECO:0000256" key="19">
    <source>
        <dbReference type="ARBA" id="ARBA00023211"/>
    </source>
</evidence>
<evidence type="ECO:0000256" key="21">
    <source>
        <dbReference type="ARBA" id="ARBA00041365"/>
    </source>
</evidence>
<keyword evidence="8 25" id="KW-0812">Transmembrane</keyword>
<comment type="catalytic activity">
    <reaction evidence="22">
        <text>L-seryl-[receptor-protein] + ATP = O-phospho-L-seryl-[receptor-protein] + ADP + H(+)</text>
        <dbReference type="Rhea" id="RHEA:18673"/>
        <dbReference type="Rhea" id="RHEA-COMP:11022"/>
        <dbReference type="Rhea" id="RHEA-COMP:11023"/>
        <dbReference type="ChEBI" id="CHEBI:15378"/>
        <dbReference type="ChEBI" id="CHEBI:29999"/>
        <dbReference type="ChEBI" id="CHEBI:30616"/>
        <dbReference type="ChEBI" id="CHEBI:83421"/>
        <dbReference type="ChEBI" id="CHEBI:456216"/>
        <dbReference type="EC" id="2.7.11.30"/>
    </reaction>
</comment>
<gene>
    <name evidence="30 31" type="primary">ACVR1</name>
</gene>
<dbReference type="Gene3D" id="1.10.510.10">
    <property type="entry name" value="Transferase(Phosphotransferase) domain 1"/>
    <property type="match status" value="1"/>
</dbReference>
<dbReference type="InterPro" id="IPR045860">
    <property type="entry name" value="Snake_toxin-like_sf"/>
</dbReference>
<dbReference type="PROSITE" id="PS00107">
    <property type="entry name" value="PROTEIN_KINASE_ATP"/>
    <property type="match status" value="1"/>
</dbReference>
<keyword evidence="6" id="KW-0723">Serine/threonine-protein kinase</keyword>
<dbReference type="SUPFAM" id="SSF57302">
    <property type="entry name" value="Snake toxin-like"/>
    <property type="match status" value="1"/>
</dbReference>
<evidence type="ECO:0000256" key="8">
    <source>
        <dbReference type="ARBA" id="ARBA00022692"/>
    </source>
</evidence>
<keyword evidence="15 25" id="KW-1133">Transmembrane helix</keyword>
<dbReference type="InterPro" id="IPR001245">
    <property type="entry name" value="Ser-Thr/Tyr_kinase_cat_dom"/>
</dbReference>
<dbReference type="Proteomes" id="UP001318040">
    <property type="component" value="Chromosome 4"/>
</dbReference>
<evidence type="ECO:0000259" key="28">
    <source>
        <dbReference type="PROSITE" id="PS51256"/>
    </source>
</evidence>
<keyword evidence="10 26" id="KW-0732">Signal</keyword>
<feature type="transmembrane region" description="Helical" evidence="25">
    <location>
        <begin position="142"/>
        <end position="164"/>
    </location>
</feature>
<dbReference type="CTD" id="90"/>
<comment type="cofactor">
    <cofactor evidence="2">
        <name>Mg(2+)</name>
        <dbReference type="ChEBI" id="CHEBI:18420"/>
    </cofactor>
</comment>
<dbReference type="GO" id="GO:0004675">
    <property type="term" value="F:transmembrane receptor protein serine/threonine kinase activity"/>
    <property type="evidence" value="ECO:0007669"/>
    <property type="project" value="UniProtKB-EC"/>
</dbReference>
<comment type="catalytic activity">
    <reaction evidence="23">
        <text>L-threonyl-[receptor-protein] + ATP = O-phospho-L-threonyl-[receptor-protein] + ADP + H(+)</text>
        <dbReference type="Rhea" id="RHEA:44880"/>
        <dbReference type="Rhea" id="RHEA-COMP:11024"/>
        <dbReference type="Rhea" id="RHEA-COMP:11025"/>
        <dbReference type="ChEBI" id="CHEBI:15378"/>
        <dbReference type="ChEBI" id="CHEBI:30013"/>
        <dbReference type="ChEBI" id="CHEBI:30616"/>
        <dbReference type="ChEBI" id="CHEBI:61977"/>
        <dbReference type="ChEBI" id="CHEBI:456216"/>
        <dbReference type="EC" id="2.7.11.30"/>
    </reaction>
</comment>
<evidence type="ECO:0000256" key="4">
    <source>
        <dbReference type="ARBA" id="ARBA00009605"/>
    </source>
</evidence>
<dbReference type="InterPro" id="IPR008271">
    <property type="entry name" value="Ser/Thr_kinase_AS"/>
</dbReference>
<dbReference type="SMR" id="A0AAJ7SMT0"/>
<dbReference type="InterPro" id="IPR011009">
    <property type="entry name" value="Kinase-like_dom_sf"/>
</dbReference>
<evidence type="ECO:0000256" key="17">
    <source>
        <dbReference type="ARBA" id="ARBA00023170"/>
    </source>
</evidence>
<evidence type="ECO:0000256" key="1">
    <source>
        <dbReference type="ARBA" id="ARBA00001936"/>
    </source>
</evidence>
<dbReference type="SUPFAM" id="SSF56112">
    <property type="entry name" value="Protein kinase-like (PK-like)"/>
    <property type="match status" value="1"/>
</dbReference>
<proteinExistence type="inferred from homology"/>
<evidence type="ECO:0000256" key="7">
    <source>
        <dbReference type="ARBA" id="ARBA00022679"/>
    </source>
</evidence>
<evidence type="ECO:0000256" key="16">
    <source>
        <dbReference type="ARBA" id="ARBA00023136"/>
    </source>
</evidence>
<evidence type="ECO:0000256" key="14">
    <source>
        <dbReference type="ARBA" id="ARBA00022842"/>
    </source>
</evidence>
<keyword evidence="13 24" id="KW-0067">ATP-binding</keyword>
<keyword evidence="19" id="KW-0464">Manganese</keyword>
<keyword evidence="14" id="KW-0460">Magnesium</keyword>
<evidence type="ECO:0000256" key="6">
    <source>
        <dbReference type="ARBA" id="ARBA00022527"/>
    </source>
</evidence>
<feature type="domain" description="GS" evidence="28">
    <location>
        <begin position="197"/>
        <end position="226"/>
    </location>
</feature>
<evidence type="ECO:0000256" key="25">
    <source>
        <dbReference type="SAM" id="Phobius"/>
    </source>
</evidence>
<dbReference type="PANTHER" id="PTHR23255:SF69">
    <property type="entry name" value="ACTIVIN RECEPTOR TYPE-1"/>
    <property type="match status" value="1"/>
</dbReference>
<organism evidence="29 31">
    <name type="scientific">Petromyzon marinus</name>
    <name type="common">Sea lamprey</name>
    <dbReference type="NCBI Taxonomy" id="7757"/>
    <lineage>
        <taxon>Eukaryota</taxon>
        <taxon>Metazoa</taxon>
        <taxon>Chordata</taxon>
        <taxon>Craniata</taxon>
        <taxon>Vertebrata</taxon>
        <taxon>Cyclostomata</taxon>
        <taxon>Hyperoartia</taxon>
        <taxon>Petromyzontiformes</taxon>
        <taxon>Petromyzontidae</taxon>
        <taxon>Petromyzon</taxon>
    </lineage>
</organism>
<dbReference type="KEGG" id="pmrn:116938658"/>
<dbReference type="PROSITE" id="PS50011">
    <property type="entry name" value="PROTEIN_KINASE_DOM"/>
    <property type="match status" value="1"/>
</dbReference>
<keyword evidence="17 30" id="KW-0675">Receptor</keyword>
<dbReference type="InterPro" id="IPR017441">
    <property type="entry name" value="Protein_kinase_ATP_BS"/>
</dbReference>
<dbReference type="Gene3D" id="3.30.200.20">
    <property type="entry name" value="Phosphorylase Kinase, domain 1"/>
    <property type="match status" value="1"/>
</dbReference>
<keyword evidence="18" id="KW-0325">Glycoprotein</keyword>
<reference evidence="30 31" key="1">
    <citation type="submission" date="2025-04" db="UniProtKB">
        <authorList>
            <consortium name="RefSeq"/>
        </authorList>
    </citation>
    <scope>IDENTIFICATION</scope>
    <source>
        <tissue evidence="30 31">Sperm</tissue>
    </source>
</reference>
<comment type="cofactor">
    <cofactor evidence="1">
        <name>Mn(2+)</name>
        <dbReference type="ChEBI" id="CHEBI:29035"/>
    </cofactor>
</comment>
<dbReference type="GO" id="GO:0007179">
    <property type="term" value="P:transforming growth factor beta receptor signaling pathway"/>
    <property type="evidence" value="ECO:0007669"/>
    <property type="project" value="TreeGrafter"/>
</dbReference>
<dbReference type="PROSITE" id="PS51256">
    <property type="entry name" value="GS"/>
    <property type="match status" value="1"/>
</dbReference>
<evidence type="ECO:0000313" key="30">
    <source>
        <dbReference type="RefSeq" id="XP_032801973.1"/>
    </source>
</evidence>
<feature type="domain" description="Protein kinase" evidence="27">
    <location>
        <begin position="227"/>
        <end position="517"/>
    </location>
</feature>
<dbReference type="RefSeq" id="XP_032801973.1">
    <property type="nucleotide sequence ID" value="XM_032946082.1"/>
</dbReference>
<feature type="binding site" evidence="24">
    <location>
        <position position="254"/>
    </location>
    <ligand>
        <name>ATP</name>
        <dbReference type="ChEBI" id="CHEBI:30616"/>
    </ligand>
</feature>
<keyword evidence="12" id="KW-0418">Kinase</keyword>
<dbReference type="GO" id="GO:0007507">
    <property type="term" value="P:heart development"/>
    <property type="evidence" value="ECO:0007669"/>
    <property type="project" value="TreeGrafter"/>
</dbReference>
<dbReference type="Pfam" id="PF07714">
    <property type="entry name" value="PK_Tyr_Ser-Thr"/>
    <property type="match status" value="1"/>
</dbReference>
<keyword evidence="29" id="KW-1185">Reference proteome</keyword>
<feature type="signal peptide" evidence="26">
    <location>
        <begin position="1"/>
        <end position="19"/>
    </location>
</feature>